<feature type="domain" description="FIST" evidence="1">
    <location>
        <begin position="42"/>
        <end position="239"/>
    </location>
</feature>
<dbReference type="PANTHER" id="PTHR40252:SF2">
    <property type="entry name" value="BLR0328 PROTEIN"/>
    <property type="match status" value="1"/>
</dbReference>
<evidence type="ECO:0000313" key="4">
    <source>
        <dbReference type="Proteomes" id="UP001596548"/>
    </source>
</evidence>
<accession>A0ABW2HSE9</accession>
<dbReference type="Proteomes" id="UP001596548">
    <property type="component" value="Unassembled WGS sequence"/>
</dbReference>
<dbReference type="InterPro" id="IPR013702">
    <property type="entry name" value="FIST_domain_N"/>
</dbReference>
<dbReference type="Pfam" id="PF08495">
    <property type="entry name" value="FIST"/>
    <property type="match status" value="1"/>
</dbReference>
<feature type="domain" description="FIST C-domain" evidence="2">
    <location>
        <begin position="240"/>
        <end position="388"/>
    </location>
</feature>
<evidence type="ECO:0000313" key="3">
    <source>
        <dbReference type="EMBL" id="MFC7276025.1"/>
    </source>
</evidence>
<name>A0ABW2HSE9_9ACTN</name>
<dbReference type="SMART" id="SM00897">
    <property type="entry name" value="FIST"/>
    <property type="match status" value="1"/>
</dbReference>
<organism evidence="3 4">
    <name type="scientific">Paractinoplanes rhizophilus</name>
    <dbReference type="NCBI Taxonomy" id="1416877"/>
    <lineage>
        <taxon>Bacteria</taxon>
        <taxon>Bacillati</taxon>
        <taxon>Actinomycetota</taxon>
        <taxon>Actinomycetes</taxon>
        <taxon>Micromonosporales</taxon>
        <taxon>Micromonosporaceae</taxon>
        <taxon>Paractinoplanes</taxon>
    </lineage>
</organism>
<keyword evidence="4" id="KW-1185">Reference proteome</keyword>
<dbReference type="SMART" id="SM01204">
    <property type="entry name" value="FIST_C"/>
    <property type="match status" value="1"/>
</dbReference>
<sequence length="405" mass="42314">MDDDFRTYAAQRTRWFDVGVSSDDDPHRAGAAAASRALTGPDPRLLVVFCSIRMDPHAVLAGIKEVAAGVPLIGCSSGAELSVEGPGAGGVTVAAFGGSGFSVRTSAATGTRTAPREGGLEVARSAFAGMDGANQLMLLLTDGLVDDQDKIIGGVYEMLGAGVALAGGAAGTALKPDGSNANTFHMHDGEVLTDAVVAAAITSDGPFGVAMRHGFREVGEPMMVTRSRKGRIYTLDNRPALHAYLDRLGAPAEAYHDKEAFVAFSRLRPLCVLRRATEEVRFVTEHADLGEGSLMCVGDVPEGGMVWPLESDADSTIEAVDRVWPAAVEALGGRPARGFLVFDCGIRQDILSQAPAGDQGGEEVGRMVRQAGGLPFVGFYTWGEIARVRGVNGLHHQSLVVLAVG</sequence>
<dbReference type="EMBL" id="JBHTBJ010000012">
    <property type="protein sequence ID" value="MFC7276025.1"/>
    <property type="molecule type" value="Genomic_DNA"/>
</dbReference>
<proteinExistence type="predicted"/>
<protein>
    <submittedName>
        <fullName evidence="3">FIST signal transduction protein</fullName>
    </submittedName>
</protein>
<dbReference type="PANTHER" id="PTHR40252">
    <property type="entry name" value="BLR0328 PROTEIN"/>
    <property type="match status" value="1"/>
</dbReference>
<evidence type="ECO:0000259" key="1">
    <source>
        <dbReference type="SMART" id="SM00897"/>
    </source>
</evidence>
<dbReference type="RefSeq" id="WP_378969841.1">
    <property type="nucleotide sequence ID" value="NZ_JBHTBJ010000012.1"/>
</dbReference>
<dbReference type="InterPro" id="IPR019494">
    <property type="entry name" value="FIST_C"/>
</dbReference>
<evidence type="ECO:0000259" key="2">
    <source>
        <dbReference type="SMART" id="SM01204"/>
    </source>
</evidence>
<comment type="caution">
    <text evidence="3">The sequence shown here is derived from an EMBL/GenBank/DDBJ whole genome shotgun (WGS) entry which is preliminary data.</text>
</comment>
<dbReference type="Pfam" id="PF10442">
    <property type="entry name" value="FIST_C"/>
    <property type="match status" value="1"/>
</dbReference>
<gene>
    <name evidence="3" type="ORF">ACFQS1_18685</name>
</gene>
<reference evidence="4" key="1">
    <citation type="journal article" date="2019" name="Int. J. Syst. Evol. Microbiol.">
        <title>The Global Catalogue of Microorganisms (GCM) 10K type strain sequencing project: providing services to taxonomists for standard genome sequencing and annotation.</title>
        <authorList>
            <consortium name="The Broad Institute Genomics Platform"/>
            <consortium name="The Broad Institute Genome Sequencing Center for Infectious Disease"/>
            <person name="Wu L."/>
            <person name="Ma J."/>
        </authorList>
    </citation>
    <scope>NUCLEOTIDE SEQUENCE [LARGE SCALE GENOMIC DNA]</scope>
    <source>
        <strain evidence="4">XZYJT-10</strain>
    </source>
</reference>